<accession>A0A067LSW0</accession>
<feature type="compositionally biased region" description="Acidic residues" evidence="1">
    <location>
        <begin position="313"/>
        <end position="324"/>
    </location>
</feature>
<name>A0A067LSW0_BOTB1</name>
<feature type="region of interest" description="Disordered" evidence="1">
    <location>
        <begin position="1"/>
        <end position="22"/>
    </location>
</feature>
<evidence type="ECO:0000313" key="2">
    <source>
        <dbReference type="EMBL" id="KDQ06318.1"/>
    </source>
</evidence>
<feature type="compositionally biased region" description="Basic and acidic residues" evidence="1">
    <location>
        <begin position="210"/>
        <end position="219"/>
    </location>
</feature>
<feature type="compositionally biased region" description="Basic and acidic residues" evidence="1">
    <location>
        <begin position="99"/>
        <end position="119"/>
    </location>
</feature>
<evidence type="ECO:0000256" key="1">
    <source>
        <dbReference type="SAM" id="MobiDB-lite"/>
    </source>
</evidence>
<reference evidence="3" key="1">
    <citation type="journal article" date="2014" name="Proc. Natl. Acad. Sci. U.S.A.">
        <title>Extensive sampling of basidiomycete genomes demonstrates inadequacy of the white-rot/brown-rot paradigm for wood decay fungi.</title>
        <authorList>
            <person name="Riley R."/>
            <person name="Salamov A.A."/>
            <person name="Brown D.W."/>
            <person name="Nagy L.G."/>
            <person name="Floudas D."/>
            <person name="Held B.W."/>
            <person name="Levasseur A."/>
            <person name="Lombard V."/>
            <person name="Morin E."/>
            <person name="Otillar R."/>
            <person name="Lindquist E.A."/>
            <person name="Sun H."/>
            <person name="LaButti K.M."/>
            <person name="Schmutz J."/>
            <person name="Jabbour D."/>
            <person name="Luo H."/>
            <person name="Baker S.E."/>
            <person name="Pisabarro A.G."/>
            <person name="Walton J.D."/>
            <person name="Blanchette R.A."/>
            <person name="Henrissat B."/>
            <person name="Martin F."/>
            <person name="Cullen D."/>
            <person name="Hibbett D.S."/>
            <person name="Grigoriev I.V."/>
        </authorList>
    </citation>
    <scope>NUCLEOTIDE SEQUENCE [LARGE SCALE GENOMIC DNA]</scope>
    <source>
        <strain evidence="3">FD-172 SS1</strain>
    </source>
</reference>
<sequence length="324" mass="36000">MPRRMPSLRSKNASTSAMPPVLHRRSTAYDLTALRLHPNGVRATSTRKQVSKTIRDARGNLIARDAGGKTRVSGFEKRKRGATRVEEDGEVIDIGLGEHAGEGEGPKESGGEGEAKEVADYRAKKRRRFEREYDAFLEEHPRETTPSFLSVPSSDLLKTIHHFASNYYSKRSELFDGTARYRELRKERRKRKTERLKEEVGLEGGSSSESDPRVDRNADADEGSEGSEFSPSSGSDDDGDDYHTPRPIIEGGKRSPRRDMYRAFDGTALMAIGMILQEHVASLLMAGSSSIPQDNVHQTTEERGGEAASINGGDEEQDDDYEQL</sequence>
<feature type="region of interest" description="Disordered" evidence="1">
    <location>
        <begin position="186"/>
        <end position="257"/>
    </location>
</feature>
<keyword evidence="3" id="KW-1185">Reference proteome</keyword>
<dbReference type="EMBL" id="KL198141">
    <property type="protein sequence ID" value="KDQ06318.1"/>
    <property type="molecule type" value="Genomic_DNA"/>
</dbReference>
<dbReference type="InParanoid" id="A0A067LSW0"/>
<dbReference type="Proteomes" id="UP000027195">
    <property type="component" value="Unassembled WGS sequence"/>
</dbReference>
<dbReference type="STRING" id="930990.A0A067LSW0"/>
<organism evidence="2 3">
    <name type="scientific">Botryobasidium botryosum (strain FD-172 SS1)</name>
    <dbReference type="NCBI Taxonomy" id="930990"/>
    <lineage>
        <taxon>Eukaryota</taxon>
        <taxon>Fungi</taxon>
        <taxon>Dikarya</taxon>
        <taxon>Basidiomycota</taxon>
        <taxon>Agaricomycotina</taxon>
        <taxon>Agaricomycetes</taxon>
        <taxon>Cantharellales</taxon>
        <taxon>Botryobasidiaceae</taxon>
        <taxon>Botryobasidium</taxon>
    </lineage>
</organism>
<dbReference type="AlphaFoldDB" id="A0A067LSW0"/>
<feature type="region of interest" description="Disordered" evidence="1">
    <location>
        <begin position="96"/>
        <end position="119"/>
    </location>
</feature>
<dbReference type="HOGENOM" id="CLU_049346_0_0_1"/>
<feature type="region of interest" description="Disordered" evidence="1">
    <location>
        <begin position="290"/>
        <end position="324"/>
    </location>
</feature>
<dbReference type="OrthoDB" id="2565191at2759"/>
<evidence type="ECO:0000313" key="3">
    <source>
        <dbReference type="Proteomes" id="UP000027195"/>
    </source>
</evidence>
<gene>
    <name evidence="2" type="ORF">BOTBODRAFT_60652</name>
</gene>
<proteinExistence type="predicted"/>
<protein>
    <submittedName>
        <fullName evidence="2">Uncharacterized protein</fullName>
    </submittedName>
</protein>